<comment type="similarity">
    <text evidence="3">Belongs to the glycosyl hydrolase 13 family.</text>
</comment>
<keyword evidence="7" id="KW-0378">Hydrolase</keyword>
<keyword evidence="5" id="KW-0479">Metal-binding</keyword>
<comment type="caution">
    <text evidence="16">The sequence shown here is derived from an EMBL/GenBank/DDBJ whole genome shotgun (WGS) entry which is preliminary data.</text>
</comment>
<dbReference type="GO" id="GO:0005975">
    <property type="term" value="P:carbohydrate metabolic process"/>
    <property type="evidence" value="ECO:0007669"/>
    <property type="project" value="InterPro"/>
</dbReference>
<evidence type="ECO:0000256" key="7">
    <source>
        <dbReference type="ARBA" id="ARBA00022801"/>
    </source>
</evidence>
<dbReference type="InterPro" id="IPR006047">
    <property type="entry name" value="GH13_cat_dom"/>
</dbReference>
<feature type="disulfide bond" evidence="13">
    <location>
        <begin position="151"/>
        <end position="165"/>
    </location>
</feature>
<reference evidence="16" key="1">
    <citation type="submission" date="2023-06" db="EMBL/GenBank/DDBJ databases">
        <authorList>
            <person name="Kurt Z."/>
        </authorList>
    </citation>
    <scope>NUCLEOTIDE SEQUENCE</scope>
</reference>
<evidence type="ECO:0000256" key="8">
    <source>
        <dbReference type="ARBA" id="ARBA00022837"/>
    </source>
</evidence>
<evidence type="ECO:0000313" key="16">
    <source>
        <dbReference type="EMBL" id="CAI9924694.1"/>
    </source>
</evidence>
<evidence type="ECO:0000256" key="11">
    <source>
        <dbReference type="PIRSR" id="PIRSR001024-1"/>
    </source>
</evidence>
<dbReference type="GO" id="GO:0004556">
    <property type="term" value="F:alpha-amylase activity"/>
    <property type="evidence" value="ECO:0007669"/>
    <property type="project" value="UniProtKB-EC"/>
</dbReference>
<evidence type="ECO:0000256" key="10">
    <source>
        <dbReference type="ARBA" id="ARBA00023295"/>
    </source>
</evidence>
<feature type="binding site" evidence="14">
    <location>
        <position position="85"/>
    </location>
    <ligand>
        <name>substrate</name>
    </ligand>
</feature>
<evidence type="ECO:0000256" key="12">
    <source>
        <dbReference type="PIRSR" id="PIRSR001024-2"/>
    </source>
</evidence>
<feature type="binding site" evidence="14">
    <location>
        <position position="344"/>
    </location>
    <ligand>
        <name>substrate</name>
    </ligand>
</feature>
<feature type="active site" description="Nucleophile" evidence="11">
    <location>
        <position position="203"/>
    </location>
</feature>
<dbReference type="Pfam" id="PF00128">
    <property type="entry name" value="Alpha-amylase"/>
    <property type="match status" value="1"/>
</dbReference>
<evidence type="ECO:0000313" key="17">
    <source>
        <dbReference type="EMBL" id="CAI9934440.1"/>
    </source>
</evidence>
<keyword evidence="10" id="KW-0326">Glycosidase</keyword>
<comment type="catalytic activity">
    <reaction evidence="1">
        <text>Endohydrolysis of (1-&gt;4)-alpha-D-glucosidic linkages in polysaccharides containing three or more (1-&gt;4)-alpha-linked D-glucose units.</text>
        <dbReference type="EC" id="3.2.1.1"/>
    </reaction>
</comment>
<feature type="binding site" evidence="14">
    <location>
        <position position="297"/>
    </location>
    <ligand>
        <name>substrate</name>
    </ligand>
</feature>
<dbReference type="EMBL" id="CATOUU010000320">
    <property type="protein sequence ID" value="CAI9924694.1"/>
    <property type="molecule type" value="Genomic_DNA"/>
</dbReference>
<dbReference type="EMBL" id="CAXDID020000402">
    <property type="protein sequence ID" value="CAL6087667.1"/>
    <property type="molecule type" value="Genomic_DNA"/>
</dbReference>
<dbReference type="SUPFAM" id="SSF51445">
    <property type="entry name" value="(Trans)glycosidases"/>
    <property type="match status" value="1"/>
</dbReference>
<evidence type="ECO:0000313" key="20">
    <source>
        <dbReference type="Proteomes" id="UP001642409"/>
    </source>
</evidence>
<proteinExistence type="inferred from homology"/>
<keyword evidence="6" id="KW-0732">Signal</keyword>
<dbReference type="SMART" id="SM00642">
    <property type="entry name" value="Aamy"/>
    <property type="match status" value="1"/>
</dbReference>
<dbReference type="Gene3D" id="3.20.20.80">
    <property type="entry name" value="Glycosidases"/>
    <property type="match status" value="1"/>
</dbReference>
<evidence type="ECO:0000256" key="13">
    <source>
        <dbReference type="PIRSR" id="PIRSR001024-4"/>
    </source>
</evidence>
<feature type="disulfide bond" evidence="13">
    <location>
        <begin position="36"/>
        <end position="43"/>
    </location>
</feature>
<evidence type="ECO:0000256" key="9">
    <source>
        <dbReference type="ARBA" id="ARBA00023277"/>
    </source>
</evidence>
<feature type="site" description="Transition state stabilizer" evidence="12">
    <location>
        <position position="297"/>
    </location>
</feature>
<evidence type="ECO:0000256" key="4">
    <source>
        <dbReference type="ARBA" id="ARBA00012595"/>
    </source>
</evidence>
<gene>
    <name evidence="16" type="ORF">HINF_LOCUS12339</name>
    <name evidence="17" type="ORF">HINF_LOCUS22085</name>
    <name evidence="18" type="ORF">HINF_LOCUS63756</name>
    <name evidence="19" type="ORF">HINF_LOCUS71800</name>
</gene>
<dbReference type="InterPro" id="IPR013777">
    <property type="entry name" value="A-amylase-like"/>
</dbReference>
<dbReference type="PANTHER" id="PTHR10357:SF215">
    <property type="entry name" value="ALPHA-AMYLASE 1"/>
    <property type="match status" value="1"/>
</dbReference>
<evidence type="ECO:0000256" key="6">
    <source>
        <dbReference type="ARBA" id="ARBA00022729"/>
    </source>
</evidence>
<evidence type="ECO:0000256" key="5">
    <source>
        <dbReference type="ARBA" id="ARBA00022723"/>
    </source>
</evidence>
<dbReference type="EMBL" id="CAXDID020000558">
    <property type="protein sequence ID" value="CAL6102720.1"/>
    <property type="molecule type" value="Genomic_DNA"/>
</dbReference>
<feature type="active site" description="Nucleophile" evidence="11">
    <location>
        <position position="227"/>
    </location>
</feature>
<dbReference type="EC" id="3.2.1.1" evidence="4"/>
<evidence type="ECO:0000256" key="3">
    <source>
        <dbReference type="ARBA" id="ARBA00008061"/>
    </source>
</evidence>
<protein>
    <recommendedName>
        <fullName evidence="4">alpha-amylase</fullName>
        <ecNumber evidence="4">3.2.1.1</ecNumber>
    </recommendedName>
</protein>
<evidence type="ECO:0000259" key="15">
    <source>
        <dbReference type="SMART" id="SM00642"/>
    </source>
</evidence>
<dbReference type="AlphaFoldDB" id="A0AA86NT26"/>
<keyword evidence="9" id="KW-0119">Carbohydrate metabolism</keyword>
<reference evidence="18 20" key="2">
    <citation type="submission" date="2024-07" db="EMBL/GenBank/DDBJ databases">
        <authorList>
            <person name="Akdeniz Z."/>
        </authorList>
    </citation>
    <scope>NUCLEOTIDE SEQUENCE [LARGE SCALE GENOMIC DNA]</scope>
</reference>
<evidence type="ECO:0000313" key="18">
    <source>
        <dbReference type="EMBL" id="CAL6087667.1"/>
    </source>
</evidence>
<keyword evidence="13" id="KW-1015">Disulfide bond</keyword>
<evidence type="ECO:0000313" key="19">
    <source>
        <dbReference type="EMBL" id="CAL6102720.1"/>
    </source>
</evidence>
<accession>A0AA86NT26</accession>
<organism evidence="16">
    <name type="scientific">Hexamita inflata</name>
    <dbReference type="NCBI Taxonomy" id="28002"/>
    <lineage>
        <taxon>Eukaryota</taxon>
        <taxon>Metamonada</taxon>
        <taxon>Diplomonadida</taxon>
        <taxon>Hexamitidae</taxon>
        <taxon>Hexamitinae</taxon>
        <taxon>Hexamita</taxon>
    </lineage>
</organism>
<evidence type="ECO:0000256" key="1">
    <source>
        <dbReference type="ARBA" id="ARBA00000548"/>
    </source>
</evidence>
<comment type="cofactor">
    <cofactor evidence="2">
        <name>Ca(2+)</name>
        <dbReference type="ChEBI" id="CHEBI:29108"/>
    </cofactor>
</comment>
<keyword evidence="20" id="KW-1185">Reference proteome</keyword>
<dbReference type="GO" id="GO:0005509">
    <property type="term" value="F:calcium ion binding"/>
    <property type="evidence" value="ECO:0007669"/>
    <property type="project" value="InterPro"/>
</dbReference>
<evidence type="ECO:0000256" key="14">
    <source>
        <dbReference type="PIRSR" id="PIRSR001024-5"/>
    </source>
</evidence>
<dbReference type="InterPro" id="IPR017853">
    <property type="entry name" value="GH"/>
</dbReference>
<dbReference type="EMBL" id="CATOUU010000569">
    <property type="protein sequence ID" value="CAI9934440.1"/>
    <property type="molecule type" value="Genomic_DNA"/>
</dbReference>
<feature type="domain" description="Glycosyl hydrolase family 13 catalytic" evidence="15">
    <location>
        <begin position="22"/>
        <end position="369"/>
    </location>
</feature>
<feature type="binding site" evidence="14">
    <location>
        <position position="201"/>
    </location>
    <ligand>
        <name>substrate</name>
    </ligand>
</feature>
<name>A0AA86NT26_9EUKA</name>
<dbReference type="Proteomes" id="UP001642409">
    <property type="component" value="Unassembled WGS sequence"/>
</dbReference>
<feature type="binding site" evidence="14">
    <location>
        <position position="124"/>
    </location>
    <ligand>
        <name>substrate</name>
    </ligand>
</feature>
<dbReference type="PIRSF" id="PIRSF001024">
    <property type="entry name" value="Alph-amyl_fung"/>
    <property type="match status" value="1"/>
</dbReference>
<sequence length="456" mass="53261">MIFLLALNYPAAKEWRKRRVYQLMTDRFATENEVACKDLRSYCGGTWKALTSKLDYIAGMGYNAIWISPHVEQAENSTGSYHGYWNANLNAPNPYFGTDEDLIEMIAEAHKRDIWVLSDMIFNHVGNCKGGYYDISCITTFPELEHYNKNCDIHDWTNEQEVMDCRLAGLPDLNQSVPYVTEKLLEWSTRTIEYYGFDGFRIDTVKHVPHEFWRKFNKVAPWYSIGEVYDIENYDNVIAFTKPDEVYTAFNYPFYKGLTDVLAHGNTFWDISRWFHMSQDAFGDKMHDMGIFIDNHDQPRFLHTANDPIHFENALVLLHTWIGIPYLYYGTEQDMMGSNDPDCRRPLWQYGYSTTTHHYPYIKKLNELRAKLPMDTLDQLEGDWQDHIYTYMRGDRAFIVLSNGQGSIKAKSRFPANARVCDFLEPDHCLNVQNDGSLDVVLNGNRPRIYLKQSDL</sequence>
<dbReference type="PANTHER" id="PTHR10357">
    <property type="entry name" value="ALPHA-AMYLASE FAMILY MEMBER"/>
    <property type="match status" value="1"/>
</dbReference>
<evidence type="ECO:0000256" key="2">
    <source>
        <dbReference type="ARBA" id="ARBA00001913"/>
    </source>
</evidence>
<keyword evidence="8" id="KW-0106">Calcium</keyword>